<dbReference type="Gene3D" id="2.60.40.10">
    <property type="entry name" value="Immunoglobulins"/>
    <property type="match status" value="1"/>
</dbReference>
<sequence>MSRLARTAVAVTMTAFAFTAVPSAAHADPLPPIFVGAKQAWTYVSLTRPRQSFWNSTEDARVGRFDRAFFRLDTSGVTGARILDAALYVQRNAGECTPVELWLTGEITESTTWLRQPSWIEKLGVSSCSGTTTVTWKVAAAVTKAAAAGTRHLTFGLRAADPRDVQEFEMHKYLSPGLSISFNNPPAKPAGMRIEPGDNCYFWPAPCVPTGYQPTATPTLAADMSDGDTAGTGPQQIWGRFQWRPVGGELLGEATSEPSSQHHVPARLTVPEGGLADGGRYEWRVRSEDGFDTSGWSEWAAFGVDTTPPGHEPSVTSDTYPEEEWSGGVGVRGDIVLAPNGADEVAGYFYTLYSSDPTYAYVPAAADGTAVIPFTPSAAGPHRLEVKSVDRAGSPGPERTYLFYVR</sequence>
<reference evidence="3 4" key="1">
    <citation type="submission" date="2020-07" db="EMBL/GenBank/DDBJ databases">
        <title>Genomic Encyclopedia of Type Strains, Phase IV (KMG-IV): sequencing the most valuable type-strain genomes for metagenomic binning, comparative biology and taxonomic classification.</title>
        <authorList>
            <person name="Goeker M."/>
        </authorList>
    </citation>
    <scope>NUCLEOTIDE SEQUENCE [LARGE SCALE GENOMIC DNA]</scope>
    <source>
        <strain evidence="3 4">DSM 45533</strain>
    </source>
</reference>
<evidence type="ECO:0000313" key="4">
    <source>
        <dbReference type="Proteomes" id="UP000530928"/>
    </source>
</evidence>
<dbReference type="InterPro" id="IPR013783">
    <property type="entry name" value="Ig-like_fold"/>
</dbReference>
<accession>A0A7W0CSR0</accession>
<evidence type="ECO:0000256" key="1">
    <source>
        <dbReference type="SAM" id="MobiDB-lite"/>
    </source>
</evidence>
<dbReference type="RefSeq" id="WP_181615333.1">
    <property type="nucleotide sequence ID" value="NZ_BAABAM010000008.1"/>
</dbReference>
<evidence type="ECO:0000313" key="3">
    <source>
        <dbReference type="EMBL" id="MBA2896610.1"/>
    </source>
</evidence>
<organism evidence="3 4">
    <name type="scientific">Nonomuraea soli</name>
    <dbReference type="NCBI Taxonomy" id="1032476"/>
    <lineage>
        <taxon>Bacteria</taxon>
        <taxon>Bacillati</taxon>
        <taxon>Actinomycetota</taxon>
        <taxon>Actinomycetes</taxon>
        <taxon>Streptosporangiales</taxon>
        <taxon>Streptosporangiaceae</taxon>
        <taxon>Nonomuraea</taxon>
    </lineage>
</organism>
<dbReference type="GO" id="GO:0005975">
    <property type="term" value="P:carbohydrate metabolic process"/>
    <property type="evidence" value="ECO:0007669"/>
    <property type="project" value="UniProtKB-ARBA"/>
</dbReference>
<keyword evidence="4" id="KW-1185">Reference proteome</keyword>
<evidence type="ECO:0000256" key="2">
    <source>
        <dbReference type="SAM" id="SignalP"/>
    </source>
</evidence>
<comment type="caution">
    <text evidence="3">The sequence shown here is derived from an EMBL/GenBank/DDBJ whole genome shotgun (WGS) entry which is preliminary data.</text>
</comment>
<protein>
    <recommendedName>
        <fullName evidence="5">DNRLRE domain-containing protein</fullName>
    </recommendedName>
</protein>
<dbReference type="Proteomes" id="UP000530928">
    <property type="component" value="Unassembled WGS sequence"/>
</dbReference>
<keyword evidence="2" id="KW-0732">Signal</keyword>
<proteinExistence type="predicted"/>
<dbReference type="EMBL" id="JACDUR010000009">
    <property type="protein sequence ID" value="MBA2896610.1"/>
    <property type="molecule type" value="Genomic_DNA"/>
</dbReference>
<feature type="signal peptide" evidence="2">
    <location>
        <begin position="1"/>
        <end position="27"/>
    </location>
</feature>
<feature type="chain" id="PRO_5030824566" description="DNRLRE domain-containing protein" evidence="2">
    <location>
        <begin position="28"/>
        <end position="406"/>
    </location>
</feature>
<evidence type="ECO:0008006" key="5">
    <source>
        <dbReference type="Google" id="ProtNLM"/>
    </source>
</evidence>
<dbReference type="AlphaFoldDB" id="A0A7W0CSR0"/>
<gene>
    <name evidence="3" type="ORF">HNR30_008001</name>
</gene>
<name>A0A7W0CSR0_9ACTN</name>
<feature type="region of interest" description="Disordered" evidence="1">
    <location>
        <begin position="304"/>
        <end position="323"/>
    </location>
</feature>